<sequence>MAQIVRQDSPLNTEPCSEELASSYITPNELVFNRNHDSAVSATEHHSTEVGWSIDISVEDDQALSSIHVTQPSLPLESLKANYEKVEVVATLECAGNRRAELAASHQPAEGIQWGDAVIANVIWGGASLRSVLLAAGIPDPFCHHSDLTSLKPSAEASLADAASWAHSLHLHIYSAQESSESDDPTRKEVFAASIPLVTALHPNQNCLLSYEYNRTPLTQRHGAPLRAVIPGHVGARWVKWLNGLKISARENDSPPMRQDYKLLVPHAQSEEKDFADKAANGSEFRKQQLHQKKPLQQLAASCSVTLPRNDAQAVQVTKERTIEVKGYAVGQDGCPATKVYVALIPEAEASTEEVLVSLSADLVWKQAEFHTQDPSNWSWAWTLWHVQLPAPRHADQKWILIARCATAAGVEQEKISDWNLRGFCNRSWSVVRNLRIQS</sequence>
<dbReference type="GO" id="GO:0043546">
    <property type="term" value="F:molybdopterin cofactor binding"/>
    <property type="evidence" value="ECO:0000318"/>
    <property type="project" value="GO_Central"/>
</dbReference>
<evidence type="ECO:0000313" key="7">
    <source>
        <dbReference type="EMBL" id="KIS69883.1"/>
    </source>
</evidence>
<gene>
    <name evidence="7" type="ORF">UMAG_10144</name>
</gene>
<dbReference type="AlphaFoldDB" id="A0A0D1CTR5"/>
<dbReference type="PANTHER" id="PTHR19372">
    <property type="entry name" value="SULFITE REDUCTASE"/>
    <property type="match status" value="1"/>
</dbReference>
<dbReference type="eggNOG" id="KOG0535">
    <property type="taxonomic scope" value="Eukaryota"/>
</dbReference>
<name>A0A0D1CTR5_MYCMD</name>
<proteinExistence type="predicted"/>
<keyword evidence="8" id="KW-1185">Reference proteome</keyword>
<dbReference type="GO" id="GO:0005739">
    <property type="term" value="C:mitochondrion"/>
    <property type="evidence" value="ECO:0000318"/>
    <property type="project" value="GO_Central"/>
</dbReference>
<evidence type="ECO:0000256" key="4">
    <source>
        <dbReference type="ARBA" id="ARBA00023002"/>
    </source>
</evidence>
<dbReference type="GO" id="GO:0030151">
    <property type="term" value="F:molybdenum ion binding"/>
    <property type="evidence" value="ECO:0007669"/>
    <property type="project" value="InterPro"/>
</dbReference>
<dbReference type="SUPFAM" id="SSF56524">
    <property type="entry name" value="Oxidoreductase molybdopterin-binding domain"/>
    <property type="match status" value="1"/>
</dbReference>
<dbReference type="VEuPathDB" id="FungiDB:UMAG_10144"/>
<dbReference type="OrthoDB" id="10051395at2759"/>
<evidence type="ECO:0000259" key="5">
    <source>
        <dbReference type="Pfam" id="PF00174"/>
    </source>
</evidence>
<evidence type="ECO:0000256" key="2">
    <source>
        <dbReference type="ARBA" id="ARBA00022505"/>
    </source>
</evidence>
<dbReference type="GO" id="GO:0006790">
    <property type="term" value="P:sulfur compound metabolic process"/>
    <property type="evidence" value="ECO:0000318"/>
    <property type="project" value="GO_Central"/>
</dbReference>
<dbReference type="KEGG" id="uma:UMAG_10144"/>
<dbReference type="InterPro" id="IPR005066">
    <property type="entry name" value="MoCF_OxRdtse_dimer"/>
</dbReference>
<dbReference type="InterPro" id="IPR036374">
    <property type="entry name" value="OxRdtase_Mopterin-bd_sf"/>
</dbReference>
<feature type="domain" description="Oxidoreductase molybdopterin-binding" evidence="5">
    <location>
        <begin position="70"/>
        <end position="254"/>
    </location>
</feature>
<dbReference type="Gene3D" id="2.60.40.650">
    <property type="match status" value="1"/>
</dbReference>
<dbReference type="InParanoid" id="A0A0D1CTR5"/>
<dbReference type="Pfam" id="PF03404">
    <property type="entry name" value="Mo-co_dimer"/>
    <property type="match status" value="1"/>
</dbReference>
<dbReference type="Gene3D" id="3.90.420.10">
    <property type="entry name" value="Oxidoreductase, molybdopterin-binding domain"/>
    <property type="match status" value="1"/>
</dbReference>
<comment type="cofactor">
    <cofactor evidence="1">
        <name>Mo-molybdopterin</name>
        <dbReference type="ChEBI" id="CHEBI:71302"/>
    </cofactor>
</comment>
<accession>A0A0D1CTR5</accession>
<evidence type="ECO:0000313" key="8">
    <source>
        <dbReference type="Proteomes" id="UP000000561"/>
    </source>
</evidence>
<evidence type="ECO:0000256" key="3">
    <source>
        <dbReference type="ARBA" id="ARBA00022723"/>
    </source>
</evidence>
<dbReference type="Proteomes" id="UP000000561">
    <property type="component" value="Chromosome 5"/>
</dbReference>
<protein>
    <recommendedName>
        <fullName evidence="9">Sulfite oxidase</fullName>
    </recommendedName>
</protein>
<evidence type="ECO:0008006" key="9">
    <source>
        <dbReference type="Google" id="ProtNLM"/>
    </source>
</evidence>
<dbReference type="EMBL" id="CM003144">
    <property type="protein sequence ID" value="KIS69883.1"/>
    <property type="molecule type" value="Genomic_DNA"/>
</dbReference>
<dbReference type="RefSeq" id="XP_011388827.1">
    <property type="nucleotide sequence ID" value="XM_011390525.1"/>
</dbReference>
<dbReference type="InterPro" id="IPR000572">
    <property type="entry name" value="OxRdtase_Mopterin-bd_dom"/>
</dbReference>
<dbReference type="PANTHER" id="PTHR19372:SF7">
    <property type="entry name" value="SULFITE OXIDASE, MITOCHONDRIAL"/>
    <property type="match status" value="1"/>
</dbReference>
<dbReference type="GO" id="GO:0020037">
    <property type="term" value="F:heme binding"/>
    <property type="evidence" value="ECO:0000318"/>
    <property type="project" value="GO_Central"/>
</dbReference>
<dbReference type="STRING" id="237631.A0A0D1CTR5"/>
<keyword evidence="3" id="KW-0479">Metal-binding</keyword>
<evidence type="ECO:0000256" key="1">
    <source>
        <dbReference type="ARBA" id="ARBA00001924"/>
    </source>
</evidence>
<dbReference type="PRINTS" id="PR00407">
    <property type="entry name" value="EUMOPTERIN"/>
</dbReference>
<organism evidence="7 8">
    <name type="scientific">Mycosarcoma maydis</name>
    <name type="common">Corn smut fungus</name>
    <name type="synonym">Ustilago maydis</name>
    <dbReference type="NCBI Taxonomy" id="5270"/>
    <lineage>
        <taxon>Eukaryota</taxon>
        <taxon>Fungi</taxon>
        <taxon>Dikarya</taxon>
        <taxon>Basidiomycota</taxon>
        <taxon>Ustilaginomycotina</taxon>
        <taxon>Ustilaginomycetes</taxon>
        <taxon>Ustilaginales</taxon>
        <taxon>Ustilaginaceae</taxon>
        <taxon>Mycosarcoma</taxon>
    </lineage>
</organism>
<dbReference type="InterPro" id="IPR014756">
    <property type="entry name" value="Ig_E-set"/>
</dbReference>
<keyword evidence="2" id="KW-0500">Molybdenum</keyword>
<dbReference type="SUPFAM" id="SSF81296">
    <property type="entry name" value="E set domains"/>
    <property type="match status" value="1"/>
</dbReference>
<keyword evidence="4" id="KW-0560">Oxidoreductase</keyword>
<evidence type="ECO:0000259" key="6">
    <source>
        <dbReference type="Pfam" id="PF03404"/>
    </source>
</evidence>
<dbReference type="Pfam" id="PF00174">
    <property type="entry name" value="Oxidored_molyb"/>
    <property type="match status" value="1"/>
</dbReference>
<feature type="domain" description="Moybdenum cofactor oxidoreductase dimerisation" evidence="6">
    <location>
        <begin position="295"/>
        <end position="430"/>
    </location>
</feature>
<dbReference type="GeneID" id="23566211"/>
<reference evidence="7 8" key="1">
    <citation type="journal article" date="2006" name="Nature">
        <title>Insights from the genome of the biotrophic fungal plant pathogen Ustilago maydis.</title>
        <authorList>
            <person name="Kamper J."/>
            <person name="Kahmann R."/>
            <person name="Bolker M."/>
            <person name="Ma L.J."/>
            <person name="Brefort T."/>
            <person name="Saville B.J."/>
            <person name="Banuett F."/>
            <person name="Kronstad J.W."/>
            <person name="Gold S.E."/>
            <person name="Muller O."/>
            <person name="Perlin M.H."/>
            <person name="Wosten H.A."/>
            <person name="de Vries R."/>
            <person name="Ruiz-Herrera J."/>
            <person name="Reynaga-Pena C.G."/>
            <person name="Snetselaar K."/>
            <person name="McCann M."/>
            <person name="Perez-Martin J."/>
            <person name="Feldbrugge M."/>
            <person name="Basse C.W."/>
            <person name="Steinberg G."/>
            <person name="Ibeas J.I."/>
            <person name="Holloman W."/>
            <person name="Guzman P."/>
            <person name="Farman M."/>
            <person name="Stajich J.E."/>
            <person name="Sentandreu R."/>
            <person name="Gonzalez-Prieto J.M."/>
            <person name="Kennell J.C."/>
            <person name="Molina L."/>
            <person name="Schirawski J."/>
            <person name="Mendoza-Mendoza A."/>
            <person name="Greilinger D."/>
            <person name="Munch K."/>
            <person name="Rossel N."/>
            <person name="Scherer M."/>
            <person name="Vranes M."/>
            <person name="Ladendorf O."/>
            <person name="Vincon V."/>
            <person name="Fuchs U."/>
            <person name="Sandrock B."/>
            <person name="Meng S."/>
            <person name="Ho E.C."/>
            <person name="Cahill M.J."/>
            <person name="Boyce K.J."/>
            <person name="Klose J."/>
            <person name="Klosterman S.J."/>
            <person name="Deelstra H.J."/>
            <person name="Ortiz-Castellanos L."/>
            <person name="Li W."/>
            <person name="Sanchez-Alonso P."/>
            <person name="Schreier P.H."/>
            <person name="Hauser-Hahn I."/>
            <person name="Vaupel M."/>
            <person name="Koopmann E."/>
            <person name="Friedrich G."/>
            <person name="Voss H."/>
            <person name="Schluter T."/>
            <person name="Margolis J."/>
            <person name="Platt D."/>
            <person name="Swimmer C."/>
            <person name="Gnirke A."/>
            <person name="Chen F."/>
            <person name="Vysotskaia V."/>
            <person name="Mannhaupt G."/>
            <person name="Guldener U."/>
            <person name="Munsterkotter M."/>
            <person name="Haase D."/>
            <person name="Oesterheld M."/>
            <person name="Mewes H.W."/>
            <person name="Mauceli E.W."/>
            <person name="DeCaprio D."/>
            <person name="Wade C.M."/>
            <person name="Butler J."/>
            <person name="Young S."/>
            <person name="Jaffe D.B."/>
            <person name="Calvo S."/>
            <person name="Nusbaum C."/>
            <person name="Galagan J."/>
            <person name="Birren B.W."/>
        </authorList>
    </citation>
    <scope>NUCLEOTIDE SEQUENCE [LARGE SCALE GENOMIC DNA]</scope>
    <source>
        <strain evidence="8">DSM 14603 / FGSC 9021 / UM521</strain>
    </source>
</reference>
<dbReference type="InterPro" id="IPR008335">
    <property type="entry name" value="Mopterin_OxRdtase_euk"/>
</dbReference>
<dbReference type="GO" id="GO:0008482">
    <property type="term" value="F:sulfite oxidase activity"/>
    <property type="evidence" value="ECO:0000318"/>
    <property type="project" value="GO_Central"/>
</dbReference>